<dbReference type="GeneID" id="72002150"/>
<comment type="caution">
    <text evidence="1">The sequence shown here is derived from an EMBL/GenBank/DDBJ whole genome shotgun (WGS) entry which is preliminary data.</text>
</comment>
<protein>
    <submittedName>
        <fullName evidence="1">Uncharacterized protein</fullName>
    </submittedName>
</protein>
<evidence type="ECO:0000313" key="1">
    <source>
        <dbReference type="EMBL" id="KAH9840697.1"/>
    </source>
</evidence>
<proteinExistence type="predicted"/>
<reference evidence="1 2" key="1">
    <citation type="journal article" date="2021" name="Environ. Microbiol.">
        <title>Gene family expansions and transcriptome signatures uncover fungal adaptations to wood decay.</title>
        <authorList>
            <person name="Hage H."/>
            <person name="Miyauchi S."/>
            <person name="Viragh M."/>
            <person name="Drula E."/>
            <person name="Min B."/>
            <person name="Chaduli D."/>
            <person name="Navarro D."/>
            <person name="Favel A."/>
            <person name="Norest M."/>
            <person name="Lesage-Meessen L."/>
            <person name="Balint B."/>
            <person name="Merenyi Z."/>
            <person name="de Eugenio L."/>
            <person name="Morin E."/>
            <person name="Martinez A.T."/>
            <person name="Baldrian P."/>
            <person name="Stursova M."/>
            <person name="Martinez M.J."/>
            <person name="Novotny C."/>
            <person name="Magnuson J.K."/>
            <person name="Spatafora J.W."/>
            <person name="Maurice S."/>
            <person name="Pangilinan J."/>
            <person name="Andreopoulos W."/>
            <person name="LaButti K."/>
            <person name="Hundley H."/>
            <person name="Na H."/>
            <person name="Kuo A."/>
            <person name="Barry K."/>
            <person name="Lipzen A."/>
            <person name="Henrissat B."/>
            <person name="Riley R."/>
            <person name="Ahrendt S."/>
            <person name="Nagy L.G."/>
            <person name="Grigoriev I.V."/>
            <person name="Martin F."/>
            <person name="Rosso M.N."/>
        </authorList>
    </citation>
    <scope>NUCLEOTIDE SEQUENCE [LARGE SCALE GENOMIC DNA]</scope>
    <source>
        <strain evidence="1 2">CIRM-BRFM 1785</strain>
    </source>
</reference>
<organism evidence="1 2">
    <name type="scientific">Rhodofomes roseus</name>
    <dbReference type="NCBI Taxonomy" id="34475"/>
    <lineage>
        <taxon>Eukaryota</taxon>
        <taxon>Fungi</taxon>
        <taxon>Dikarya</taxon>
        <taxon>Basidiomycota</taxon>
        <taxon>Agaricomycotina</taxon>
        <taxon>Agaricomycetes</taxon>
        <taxon>Polyporales</taxon>
        <taxon>Rhodofomes</taxon>
    </lineage>
</organism>
<gene>
    <name evidence="1" type="ORF">C8Q71DRAFT_721196</name>
</gene>
<evidence type="ECO:0000313" key="2">
    <source>
        <dbReference type="Proteomes" id="UP000814176"/>
    </source>
</evidence>
<name>A0ABQ8KQ03_9APHY</name>
<sequence length="230" mass="25488">MNTIQSVLPADATARVLEEYLASAAQSRESGFDSDEAMSTDSSFIDESSSSLATSSDVASAFSSLTLFDRLHTGSIGSDDSGFSSDDEFADDEIRARQRLRKDLVLGRPPAALMRWRARELVDLHEAYMKQLADADVELAELTGVANDVIVRRPVTVEYRAPPDVNGQDTAAIVRDLRMRSAKEIADMERPESVGALVLLAQALFRREKEVKRILYSRSSYRMDEDSEDD</sequence>
<dbReference type="RefSeq" id="XP_047782163.1">
    <property type="nucleotide sequence ID" value="XM_047921418.1"/>
</dbReference>
<dbReference type="Proteomes" id="UP000814176">
    <property type="component" value="Unassembled WGS sequence"/>
</dbReference>
<keyword evidence="2" id="KW-1185">Reference proteome</keyword>
<dbReference type="EMBL" id="JADCUA010000004">
    <property type="protein sequence ID" value="KAH9840697.1"/>
    <property type="molecule type" value="Genomic_DNA"/>
</dbReference>
<accession>A0ABQ8KQ03</accession>